<evidence type="ECO:0000313" key="4">
    <source>
        <dbReference type="Proteomes" id="UP000095765"/>
    </source>
</evidence>
<evidence type="ECO:0000313" key="2">
    <source>
        <dbReference type="EMBL" id="OUP70156.1"/>
    </source>
</evidence>
<evidence type="ECO:0000313" key="1">
    <source>
        <dbReference type="EMBL" id="CUP21269.1"/>
    </source>
</evidence>
<accession>A0A174LII1</accession>
<proteinExistence type="predicted"/>
<evidence type="ECO:0000313" key="6">
    <source>
        <dbReference type="Proteomes" id="UP000260828"/>
    </source>
</evidence>
<reference evidence="3 6" key="4">
    <citation type="submission" date="2018-08" db="EMBL/GenBank/DDBJ databases">
        <title>A genome reference for cultivated species of the human gut microbiota.</title>
        <authorList>
            <person name="Zou Y."/>
            <person name="Xue W."/>
            <person name="Luo G."/>
        </authorList>
    </citation>
    <scope>NUCLEOTIDE SEQUENCE [LARGE SCALE GENOMIC DNA]</scope>
    <source>
        <strain evidence="3 6">TF05-12AC</strain>
    </source>
</reference>
<dbReference type="Proteomes" id="UP000196386">
    <property type="component" value="Unassembled WGS sequence"/>
</dbReference>
<protein>
    <submittedName>
        <fullName evidence="1">Uncharacterized protein</fullName>
    </submittedName>
</protein>
<sequence>MYPYHNQIKRRIRAGELAGYAFVSDYPRIGEALVLYFTTPPQVRPIRPHRYAEYAALLAAWENGAFPLF</sequence>
<organism evidence="1 4">
    <name type="scientific">Anaerotruncus colihominis</name>
    <dbReference type="NCBI Taxonomy" id="169435"/>
    <lineage>
        <taxon>Bacteria</taxon>
        <taxon>Bacillati</taxon>
        <taxon>Bacillota</taxon>
        <taxon>Clostridia</taxon>
        <taxon>Eubacteriales</taxon>
        <taxon>Oscillospiraceae</taxon>
        <taxon>Anaerotruncus</taxon>
    </lineage>
</organism>
<evidence type="ECO:0000313" key="3">
    <source>
        <dbReference type="EMBL" id="RGE68865.1"/>
    </source>
</evidence>
<reference evidence="2" key="3">
    <citation type="journal article" date="2018" name="BMC Genomics">
        <title>Whole genome sequencing and function prediction of 133 gut anaerobes isolated from chicken caecum in pure cultures.</title>
        <authorList>
            <person name="Medvecky M."/>
            <person name="Cejkova D."/>
            <person name="Polansky O."/>
            <person name="Karasova D."/>
            <person name="Kubasova T."/>
            <person name="Cizek A."/>
            <person name="Rychlik I."/>
        </authorList>
    </citation>
    <scope>NUCLEOTIDE SEQUENCE</scope>
    <source>
        <strain evidence="2">An175</strain>
    </source>
</reference>
<reference evidence="1 4" key="1">
    <citation type="submission" date="2015-09" db="EMBL/GenBank/DDBJ databases">
        <authorList>
            <consortium name="Pathogen Informatics"/>
        </authorList>
    </citation>
    <scope>NUCLEOTIDE SEQUENCE [LARGE SCALE GENOMIC DNA]</scope>
    <source>
        <strain evidence="1 4">2789STDY5834939</strain>
    </source>
</reference>
<dbReference type="GeneID" id="72464328"/>
<dbReference type="EMBL" id="QVME01000002">
    <property type="protein sequence ID" value="RGE68865.1"/>
    <property type="molecule type" value="Genomic_DNA"/>
</dbReference>
<dbReference type="RefSeq" id="WP_006874544.1">
    <property type="nucleotide sequence ID" value="NZ_CABIWA010000002.1"/>
</dbReference>
<gene>
    <name evidence="2" type="ORF">B5F11_05830</name>
    <name evidence="3" type="ORF">DXC40_06110</name>
    <name evidence="1" type="ORF">ERS852551_00106</name>
</gene>
<dbReference type="EMBL" id="CZBE01000001">
    <property type="protein sequence ID" value="CUP21269.1"/>
    <property type="molecule type" value="Genomic_DNA"/>
</dbReference>
<reference evidence="5" key="2">
    <citation type="submission" date="2017-04" db="EMBL/GenBank/DDBJ databases">
        <title>Function of individual gut microbiota members based on whole genome sequencing of pure cultures obtained from chicken caecum.</title>
        <authorList>
            <person name="Medvecky M."/>
            <person name="Cejkova D."/>
            <person name="Polansky O."/>
            <person name="Karasova D."/>
            <person name="Kubasova T."/>
            <person name="Cizek A."/>
            <person name="Rychlik I."/>
        </authorList>
    </citation>
    <scope>NUCLEOTIDE SEQUENCE [LARGE SCALE GENOMIC DNA]</scope>
    <source>
        <strain evidence="5">An175</strain>
    </source>
</reference>
<evidence type="ECO:0000313" key="5">
    <source>
        <dbReference type="Proteomes" id="UP000196386"/>
    </source>
</evidence>
<dbReference type="OrthoDB" id="2085655at2"/>
<dbReference type="Proteomes" id="UP000095765">
    <property type="component" value="Unassembled WGS sequence"/>
</dbReference>
<name>A0A174LII1_9FIRM</name>
<dbReference type="AlphaFoldDB" id="A0A174LII1"/>
<dbReference type="EMBL" id="NFKP01000005">
    <property type="protein sequence ID" value="OUP70156.1"/>
    <property type="molecule type" value="Genomic_DNA"/>
</dbReference>
<dbReference type="Proteomes" id="UP000260828">
    <property type="component" value="Unassembled WGS sequence"/>
</dbReference>